<comment type="similarity">
    <text evidence="3">Belongs to the class-III pyridoxal-phosphate-dependent aminotransferase family.</text>
</comment>
<evidence type="ECO:0000256" key="1">
    <source>
        <dbReference type="ARBA" id="ARBA00001933"/>
    </source>
</evidence>
<comment type="cofactor">
    <cofactor evidence="1">
        <name>pyridoxal 5'-phosphate</name>
        <dbReference type="ChEBI" id="CHEBI:597326"/>
    </cofactor>
</comment>
<name>A0ABT4BAG1_9ACTN</name>
<accession>A0ABT4BAG1</accession>
<dbReference type="InterPro" id="IPR005814">
    <property type="entry name" value="Aminotrans_3"/>
</dbReference>
<gene>
    <name evidence="4" type="ORF">OWR29_36385</name>
</gene>
<proteinExistence type="inferred from homology"/>
<dbReference type="EMBL" id="JAPNTZ010000015">
    <property type="protein sequence ID" value="MCY1143509.1"/>
    <property type="molecule type" value="Genomic_DNA"/>
</dbReference>
<protein>
    <submittedName>
        <fullName evidence="4">Transaminase</fullName>
    </submittedName>
</protein>
<evidence type="ECO:0000313" key="4">
    <source>
        <dbReference type="EMBL" id="MCY1143509.1"/>
    </source>
</evidence>
<dbReference type="Proteomes" id="UP001151002">
    <property type="component" value="Unassembled WGS sequence"/>
</dbReference>
<dbReference type="Gene3D" id="3.40.640.10">
    <property type="entry name" value="Type I PLP-dependent aspartate aminotransferase-like (Major domain)"/>
    <property type="match status" value="1"/>
</dbReference>
<sequence>MTTESGVDRSLLAGLAHRERTVFAERRPRSAAAYQRADHLFGRVPMTWMNKTAAGFPVYFERAAGNRISDVDGHEYLDFCLGDTGAMAGHSPAPVVEAVNHRLATLGGATTMMPTEDAAAVGAELSRRFGLPYWSFALTATDANRWAIRLLRAVSGRPKILVNSYCYHGSVDESLIVVGPDGRGVSREGNVGAPVDVTETSRVAEFNDLAGLELELAHGDVAAVLMEPALTNIGIVLPEPGYLAGVRDLTRKYGTYLINDETHTFSAGPGGATAAWDLAPDVLTIGKAIAGGIPIGGYGLSAELAESILGRTDLDLVDMGGVGGTLAGNPVSMAAARACLEQVLTEAAFDGMIATATAFATGLRKIIEGYGLPWSVSQLGARVEYRFADPAPRNGTESAAAADAELEDFLHVYLANRGVLLTPFHNMALMSPQTTTADVERHHAIFADALSELTA</sequence>
<dbReference type="InterPro" id="IPR015421">
    <property type="entry name" value="PyrdxlP-dep_Trfase_major"/>
</dbReference>
<keyword evidence="2 3" id="KW-0663">Pyridoxal phosphate</keyword>
<dbReference type="InterPro" id="IPR015424">
    <property type="entry name" value="PyrdxlP-dep_Trfase"/>
</dbReference>
<dbReference type="InterPro" id="IPR015422">
    <property type="entry name" value="PyrdxlP-dep_Trfase_small"/>
</dbReference>
<dbReference type="Gene3D" id="3.90.1150.10">
    <property type="entry name" value="Aspartate Aminotransferase, domain 1"/>
    <property type="match status" value="1"/>
</dbReference>
<dbReference type="PANTHER" id="PTHR43713:SF3">
    <property type="entry name" value="GLUTAMATE-1-SEMIALDEHYDE 2,1-AMINOMUTASE 1, CHLOROPLASTIC-RELATED"/>
    <property type="match status" value="1"/>
</dbReference>
<dbReference type="NCBIfam" id="NF005453">
    <property type="entry name" value="PRK07046.1"/>
    <property type="match status" value="1"/>
</dbReference>
<evidence type="ECO:0000313" key="5">
    <source>
        <dbReference type="Proteomes" id="UP001151002"/>
    </source>
</evidence>
<organism evidence="4 5">
    <name type="scientific">Paractinoplanes pyxinae</name>
    <dbReference type="NCBI Taxonomy" id="2997416"/>
    <lineage>
        <taxon>Bacteria</taxon>
        <taxon>Bacillati</taxon>
        <taxon>Actinomycetota</taxon>
        <taxon>Actinomycetes</taxon>
        <taxon>Micromonosporales</taxon>
        <taxon>Micromonosporaceae</taxon>
        <taxon>Paractinoplanes</taxon>
    </lineage>
</organism>
<dbReference type="RefSeq" id="WP_267568028.1">
    <property type="nucleotide sequence ID" value="NZ_JAPNTZ010000015.1"/>
</dbReference>
<dbReference type="SUPFAM" id="SSF53383">
    <property type="entry name" value="PLP-dependent transferases"/>
    <property type="match status" value="1"/>
</dbReference>
<keyword evidence="5" id="KW-1185">Reference proteome</keyword>
<reference evidence="4" key="1">
    <citation type="submission" date="2022-11" db="EMBL/GenBank/DDBJ databases">
        <authorList>
            <person name="Somphong A."/>
            <person name="Phongsopitanun W."/>
        </authorList>
    </citation>
    <scope>NUCLEOTIDE SEQUENCE</scope>
    <source>
        <strain evidence="4">Pm04-4</strain>
    </source>
</reference>
<dbReference type="Pfam" id="PF00202">
    <property type="entry name" value="Aminotran_3"/>
    <property type="match status" value="1"/>
</dbReference>
<evidence type="ECO:0000256" key="2">
    <source>
        <dbReference type="ARBA" id="ARBA00022898"/>
    </source>
</evidence>
<comment type="caution">
    <text evidence="4">The sequence shown here is derived from an EMBL/GenBank/DDBJ whole genome shotgun (WGS) entry which is preliminary data.</text>
</comment>
<evidence type="ECO:0000256" key="3">
    <source>
        <dbReference type="RuleBase" id="RU003560"/>
    </source>
</evidence>
<dbReference type="PANTHER" id="PTHR43713">
    <property type="entry name" value="GLUTAMATE-1-SEMIALDEHYDE 2,1-AMINOMUTASE"/>
    <property type="match status" value="1"/>
</dbReference>